<dbReference type="Gene3D" id="3.40.50.720">
    <property type="entry name" value="NAD(P)-binding Rossmann-like Domain"/>
    <property type="match status" value="1"/>
</dbReference>
<evidence type="ECO:0000313" key="2">
    <source>
        <dbReference type="Proteomes" id="UP000612585"/>
    </source>
</evidence>
<organism evidence="1 2">
    <name type="scientific">Virgisporangium aurantiacum</name>
    <dbReference type="NCBI Taxonomy" id="175570"/>
    <lineage>
        <taxon>Bacteria</taxon>
        <taxon>Bacillati</taxon>
        <taxon>Actinomycetota</taxon>
        <taxon>Actinomycetes</taxon>
        <taxon>Micromonosporales</taxon>
        <taxon>Micromonosporaceae</taxon>
        <taxon>Virgisporangium</taxon>
    </lineage>
</organism>
<gene>
    <name evidence="1" type="ORF">Vau01_035350</name>
</gene>
<dbReference type="InterPro" id="IPR036291">
    <property type="entry name" value="NAD(P)-bd_dom_sf"/>
</dbReference>
<sequence length="240" mass="25062">MGTVLVVGVGPGLGMSIAHRFGREGHRVALVSRTDTRHAGYVDALANAGIEAEAFVADVRDREQMASVLTKVDAPEIVYYGPAALDDASGHPTPILQADAESVRAAMTWVYAAVDLAGLVLPAMLDRGRGGLLFAGGLSSVVPMPALGNLALSSAALRNYAVTLNAALAEHGVYAGTLTIGGLIERGDIHRFVTAQPDLFGAAKGHTLDPDDLADTAWDLYTKRDRAEVVFNALVADTTT</sequence>
<dbReference type="InterPro" id="IPR002347">
    <property type="entry name" value="SDR_fam"/>
</dbReference>
<dbReference type="PANTHER" id="PTHR43431">
    <property type="entry name" value="OXIDOREDUCTASE, SHORT CHAIN DEHYDROGENASE/REDUCTASE FAMILY (AFU_ORTHOLOGUE AFUA_5G14000)"/>
    <property type="match status" value="1"/>
</dbReference>
<proteinExistence type="predicted"/>
<reference evidence="1" key="1">
    <citation type="submission" date="2021-01" db="EMBL/GenBank/DDBJ databases">
        <title>Whole genome shotgun sequence of Virgisporangium aurantiacum NBRC 16421.</title>
        <authorList>
            <person name="Komaki H."/>
            <person name="Tamura T."/>
        </authorList>
    </citation>
    <scope>NUCLEOTIDE SEQUENCE</scope>
    <source>
        <strain evidence="1">NBRC 16421</strain>
    </source>
</reference>
<accession>A0A8J4DZK4</accession>
<dbReference type="Pfam" id="PF00106">
    <property type="entry name" value="adh_short"/>
    <property type="match status" value="1"/>
</dbReference>
<comment type="caution">
    <text evidence="1">The sequence shown here is derived from an EMBL/GenBank/DDBJ whole genome shotgun (WGS) entry which is preliminary data.</text>
</comment>
<dbReference type="EMBL" id="BOPG01000023">
    <property type="protein sequence ID" value="GIJ56019.1"/>
    <property type="molecule type" value="Genomic_DNA"/>
</dbReference>
<dbReference type="Proteomes" id="UP000612585">
    <property type="component" value="Unassembled WGS sequence"/>
</dbReference>
<evidence type="ECO:0000313" key="1">
    <source>
        <dbReference type="EMBL" id="GIJ56019.1"/>
    </source>
</evidence>
<keyword evidence="2" id="KW-1185">Reference proteome</keyword>
<name>A0A8J4DZK4_9ACTN</name>
<dbReference type="PANTHER" id="PTHR43431:SF7">
    <property type="entry name" value="OXIDOREDUCTASE, SHORT CHAIN DEHYDROGENASE_REDUCTASE FAMILY (AFU_ORTHOLOGUE AFUA_5G14000)"/>
    <property type="match status" value="1"/>
</dbReference>
<dbReference type="RefSeq" id="WP_203993664.1">
    <property type="nucleotide sequence ID" value="NZ_BOPG01000023.1"/>
</dbReference>
<dbReference type="SUPFAM" id="SSF51735">
    <property type="entry name" value="NAD(P)-binding Rossmann-fold domains"/>
    <property type="match status" value="1"/>
</dbReference>
<protein>
    <submittedName>
        <fullName evidence="1">Short-chain dehydrogenase</fullName>
    </submittedName>
</protein>
<dbReference type="AlphaFoldDB" id="A0A8J4DZK4"/>